<dbReference type="InterPro" id="IPR011330">
    <property type="entry name" value="Glyco_hydro/deAcase_b/a-brl"/>
</dbReference>
<dbReference type="PANTHER" id="PTHR30292">
    <property type="entry name" value="UNCHARACTERIZED PROTEIN YBGL-RELATED"/>
    <property type="match status" value="1"/>
</dbReference>
<dbReference type="HAMAP" id="MF_00691">
    <property type="entry name" value="PxpA"/>
    <property type="match status" value="1"/>
</dbReference>
<keyword evidence="1" id="KW-0067">ATP-binding</keyword>
<comment type="similarity">
    <text evidence="1">Belongs to the LamB/PxpA family.</text>
</comment>
<comment type="catalytic activity">
    <reaction evidence="1">
        <text>5-oxo-L-proline + ATP + 2 H2O = L-glutamate + ADP + phosphate + H(+)</text>
        <dbReference type="Rhea" id="RHEA:10348"/>
        <dbReference type="ChEBI" id="CHEBI:15377"/>
        <dbReference type="ChEBI" id="CHEBI:15378"/>
        <dbReference type="ChEBI" id="CHEBI:29985"/>
        <dbReference type="ChEBI" id="CHEBI:30616"/>
        <dbReference type="ChEBI" id="CHEBI:43474"/>
        <dbReference type="ChEBI" id="CHEBI:58402"/>
        <dbReference type="ChEBI" id="CHEBI:456216"/>
        <dbReference type="EC" id="3.5.2.9"/>
    </reaction>
</comment>
<dbReference type="GO" id="GO:0017168">
    <property type="term" value="F:5-oxoprolinase (ATP-hydrolyzing) activity"/>
    <property type="evidence" value="ECO:0007669"/>
    <property type="project" value="UniProtKB-UniRule"/>
</dbReference>
<organism evidence="2 3">
    <name type="scientific">Epidermidibacterium keratini</name>
    <dbReference type="NCBI Taxonomy" id="1891644"/>
    <lineage>
        <taxon>Bacteria</taxon>
        <taxon>Bacillati</taxon>
        <taxon>Actinomycetota</taxon>
        <taxon>Actinomycetes</taxon>
        <taxon>Sporichthyales</taxon>
        <taxon>Sporichthyaceae</taxon>
        <taxon>Epidermidibacterium</taxon>
    </lineage>
</organism>
<dbReference type="GO" id="GO:0005975">
    <property type="term" value="P:carbohydrate metabolic process"/>
    <property type="evidence" value="ECO:0007669"/>
    <property type="project" value="InterPro"/>
</dbReference>
<accession>A0A7L4YNV9</accession>
<dbReference type="PANTHER" id="PTHR30292:SF0">
    <property type="entry name" value="5-OXOPROLINASE SUBUNIT A"/>
    <property type="match status" value="1"/>
</dbReference>
<comment type="subunit">
    <text evidence="1">Forms a complex composed of PxpA, PxpB and PxpC.</text>
</comment>
<dbReference type="Pfam" id="PF03746">
    <property type="entry name" value="LamB_YcsF"/>
    <property type="match status" value="1"/>
</dbReference>
<sequence length="252" mass="26669">MNSIDLNADMGEGFGTWSKTDDDGLLQIVTSANVACGFHAGDPRTMRRVCQTAAERGVSVGAHVAYRDLVGFGRRFVDVEPDELRADVLYQLCALEGIARSAGTTVRYVKPHGALYNTIVTHEAQARAVVDALTDWGAGVPVLGLPSAVWLEMARDAGLSTKHEAFADRAYLPDGTLATRSRPDSVLHDPEEIAARVVKMATEGTIVAIDGSVLDVQPDSVCVHGDNPKAVAVAQAVRDALGDASVTVKAFA</sequence>
<comment type="function">
    <text evidence="1">Catalyzes the cleavage of 5-oxoproline to form L-glutamate coupled to the hydrolysis of ATP to ADP and inorganic phosphate.</text>
</comment>
<keyword evidence="3" id="KW-1185">Reference proteome</keyword>
<evidence type="ECO:0000313" key="2">
    <source>
        <dbReference type="EMBL" id="QHC00840.1"/>
    </source>
</evidence>
<dbReference type="InterPro" id="IPR005501">
    <property type="entry name" value="LamB/YcsF/PxpA-like"/>
</dbReference>
<dbReference type="Proteomes" id="UP000463857">
    <property type="component" value="Chromosome"/>
</dbReference>
<dbReference type="NCBIfam" id="NF003814">
    <property type="entry name" value="PRK05406.1-3"/>
    <property type="match status" value="1"/>
</dbReference>
<dbReference type="EMBL" id="CP047156">
    <property type="protein sequence ID" value="QHC00840.1"/>
    <property type="molecule type" value="Genomic_DNA"/>
</dbReference>
<protein>
    <recommendedName>
        <fullName evidence="1">5-oxoprolinase subunit A</fullName>
        <shortName evidence="1">5-OPase subunit A</shortName>
        <ecNumber evidence="1">3.5.2.9</ecNumber>
    </recommendedName>
    <alternativeName>
        <fullName evidence="1">5-oxoprolinase (ATP-hydrolyzing) subunit A</fullName>
    </alternativeName>
</protein>
<evidence type="ECO:0000313" key="3">
    <source>
        <dbReference type="Proteomes" id="UP000463857"/>
    </source>
</evidence>
<dbReference type="Gene3D" id="3.20.20.370">
    <property type="entry name" value="Glycoside hydrolase/deacetylase"/>
    <property type="match status" value="1"/>
</dbReference>
<dbReference type="NCBIfam" id="NF003816">
    <property type="entry name" value="PRK05406.1-5"/>
    <property type="match status" value="1"/>
</dbReference>
<dbReference type="OrthoDB" id="9773478at2"/>
<keyword evidence="1 2" id="KW-0378">Hydrolase</keyword>
<gene>
    <name evidence="1 2" type="primary">pxpA</name>
    <name evidence="2" type="ORF">EK0264_11470</name>
</gene>
<dbReference type="SUPFAM" id="SSF88713">
    <property type="entry name" value="Glycoside hydrolase/deacetylase"/>
    <property type="match status" value="1"/>
</dbReference>
<dbReference type="KEGG" id="eke:EK0264_11470"/>
<name>A0A7L4YNV9_9ACTN</name>
<keyword evidence="1" id="KW-0547">Nucleotide-binding</keyword>
<proteinExistence type="inferred from homology"/>
<dbReference type="GO" id="GO:0005524">
    <property type="term" value="F:ATP binding"/>
    <property type="evidence" value="ECO:0007669"/>
    <property type="project" value="UniProtKB-UniRule"/>
</dbReference>
<dbReference type="RefSeq" id="WP_159545719.1">
    <property type="nucleotide sequence ID" value="NZ_CP047156.1"/>
</dbReference>
<reference evidence="2 3" key="1">
    <citation type="journal article" date="2018" name="Int. J. Syst. Evol. Microbiol.">
        <title>Epidermidibacterium keratini gen. nov., sp. nov., a member of the family Sporichthyaceae, isolated from keratin epidermis.</title>
        <authorList>
            <person name="Lee D.G."/>
            <person name="Trujillo M.E."/>
            <person name="Kang S."/>
            <person name="Nam J.J."/>
            <person name="Kim Y.J."/>
        </authorList>
    </citation>
    <scope>NUCLEOTIDE SEQUENCE [LARGE SCALE GENOMIC DNA]</scope>
    <source>
        <strain evidence="2 3">EPI-7</strain>
    </source>
</reference>
<dbReference type="InParanoid" id="A0A7L4YNV9"/>
<dbReference type="CDD" id="cd10787">
    <property type="entry name" value="LamB_YcsF_like"/>
    <property type="match status" value="1"/>
</dbReference>
<dbReference type="EC" id="3.5.2.9" evidence="1"/>
<evidence type="ECO:0000256" key="1">
    <source>
        <dbReference type="HAMAP-Rule" id="MF_00691"/>
    </source>
</evidence>
<dbReference type="AlphaFoldDB" id="A0A7L4YNV9"/>